<comment type="similarity">
    <text evidence="8">Belongs to the binding-protein-dependent transport system permease family. LivHM subfamily.</text>
</comment>
<comment type="caution">
    <text evidence="10">The sequence shown here is derived from an EMBL/GenBank/DDBJ whole genome shotgun (WGS) entry which is preliminary data.</text>
</comment>
<feature type="transmembrane region" description="Helical" evidence="9">
    <location>
        <begin position="12"/>
        <end position="35"/>
    </location>
</feature>
<evidence type="ECO:0000256" key="5">
    <source>
        <dbReference type="ARBA" id="ARBA00022970"/>
    </source>
</evidence>
<dbReference type="InterPro" id="IPR052157">
    <property type="entry name" value="BCAA_transport_permease"/>
</dbReference>
<dbReference type="Proteomes" id="UP001239909">
    <property type="component" value="Unassembled WGS sequence"/>
</dbReference>
<protein>
    <submittedName>
        <fullName evidence="10">Branched-chain amino acid ABC transporter permease</fullName>
    </submittedName>
</protein>
<evidence type="ECO:0000256" key="1">
    <source>
        <dbReference type="ARBA" id="ARBA00004651"/>
    </source>
</evidence>
<accession>A0ABQ6LL61</accession>
<evidence type="ECO:0000256" key="7">
    <source>
        <dbReference type="ARBA" id="ARBA00023136"/>
    </source>
</evidence>
<evidence type="ECO:0000256" key="8">
    <source>
        <dbReference type="ARBA" id="ARBA00037998"/>
    </source>
</evidence>
<evidence type="ECO:0000256" key="3">
    <source>
        <dbReference type="ARBA" id="ARBA00022475"/>
    </source>
</evidence>
<dbReference type="CDD" id="cd06582">
    <property type="entry name" value="TM_PBP1_LivH_like"/>
    <property type="match status" value="1"/>
</dbReference>
<feature type="transmembrane region" description="Helical" evidence="9">
    <location>
        <begin position="197"/>
        <end position="219"/>
    </location>
</feature>
<keyword evidence="7 9" id="KW-0472">Membrane</keyword>
<feature type="transmembrane region" description="Helical" evidence="9">
    <location>
        <begin position="101"/>
        <end position="124"/>
    </location>
</feature>
<evidence type="ECO:0000256" key="2">
    <source>
        <dbReference type="ARBA" id="ARBA00022448"/>
    </source>
</evidence>
<feature type="transmembrane region" description="Helical" evidence="9">
    <location>
        <begin position="272"/>
        <end position="290"/>
    </location>
</feature>
<reference evidence="10 11" key="1">
    <citation type="submission" date="2023-04" db="EMBL/GenBank/DDBJ databases">
        <title>Marinoamorphus aggregata gen. nov., sp. Nov., isolate from tissue of brittle star Ophioplocus japonicus.</title>
        <authorList>
            <person name="Kawano K."/>
            <person name="Sawayama S."/>
            <person name="Nakagawa S."/>
        </authorList>
    </citation>
    <scope>NUCLEOTIDE SEQUENCE [LARGE SCALE GENOMIC DNA]</scope>
    <source>
        <strain evidence="10 11">NKW23</strain>
    </source>
</reference>
<dbReference type="InterPro" id="IPR001851">
    <property type="entry name" value="ABC_transp_permease"/>
</dbReference>
<comment type="subcellular location">
    <subcellularLocation>
        <location evidence="1">Cell membrane</location>
        <topology evidence="1">Multi-pass membrane protein</topology>
    </subcellularLocation>
</comment>
<evidence type="ECO:0000256" key="4">
    <source>
        <dbReference type="ARBA" id="ARBA00022692"/>
    </source>
</evidence>
<evidence type="ECO:0000313" key="11">
    <source>
        <dbReference type="Proteomes" id="UP001239909"/>
    </source>
</evidence>
<name>A0ABQ6LL61_9RHOB</name>
<proteinExistence type="inferred from homology"/>
<evidence type="ECO:0000256" key="9">
    <source>
        <dbReference type="SAM" id="Phobius"/>
    </source>
</evidence>
<sequence>MDIALTILVDGLIYGAWLFLVAIGLTLVFGIMKILNVAHGALYAVGAYAGASLVGGYLFATPPAALQLPLLIVAALGVALLLGPLLEGVLLRLFYGRDEVVILLATFALSLIIEDLIKQVWGVYSYYVSEPYALFGVIEAGPLFYVGYDAFLIVVAALVGLGASAFLRLTRQGKIVVAMIHDSEICRAMGVNVSRAYLWTFTVGVFLAALAGALIAPTLAVTPTMGVNAIILSFAVVVIGGLGSVEGAALGALIVGCTRAATVHLWPEGELFIVYAVMAAVLAVRPRGLFGMPEGRKI</sequence>
<organism evidence="10 11">
    <name type="scientific">Paralimibaculum aggregatum</name>
    <dbReference type="NCBI Taxonomy" id="3036245"/>
    <lineage>
        <taxon>Bacteria</taxon>
        <taxon>Pseudomonadati</taxon>
        <taxon>Pseudomonadota</taxon>
        <taxon>Alphaproteobacteria</taxon>
        <taxon>Rhodobacterales</taxon>
        <taxon>Paracoccaceae</taxon>
        <taxon>Paralimibaculum</taxon>
    </lineage>
</organism>
<dbReference type="Pfam" id="PF02653">
    <property type="entry name" value="BPD_transp_2"/>
    <property type="match status" value="1"/>
</dbReference>
<feature type="transmembrane region" description="Helical" evidence="9">
    <location>
        <begin position="144"/>
        <end position="167"/>
    </location>
</feature>
<keyword evidence="3" id="KW-1003">Cell membrane</keyword>
<dbReference type="PANTHER" id="PTHR11795:SF442">
    <property type="entry name" value="ABC TRANSPORTER ATP-BINDING PROTEIN"/>
    <property type="match status" value="1"/>
</dbReference>
<dbReference type="PANTHER" id="PTHR11795">
    <property type="entry name" value="BRANCHED-CHAIN AMINO ACID TRANSPORT SYSTEM PERMEASE PROTEIN LIVH"/>
    <property type="match status" value="1"/>
</dbReference>
<keyword evidence="11" id="KW-1185">Reference proteome</keyword>
<dbReference type="RefSeq" id="WP_285672834.1">
    <property type="nucleotide sequence ID" value="NZ_BSYI01000027.1"/>
</dbReference>
<keyword evidence="5" id="KW-0029">Amino-acid transport</keyword>
<feature type="transmembrane region" description="Helical" evidence="9">
    <location>
        <begin position="66"/>
        <end position="89"/>
    </location>
</feature>
<feature type="transmembrane region" description="Helical" evidence="9">
    <location>
        <begin position="42"/>
        <end position="60"/>
    </location>
</feature>
<keyword evidence="6 9" id="KW-1133">Transmembrane helix</keyword>
<evidence type="ECO:0000313" key="10">
    <source>
        <dbReference type="EMBL" id="GMG83958.1"/>
    </source>
</evidence>
<dbReference type="EMBL" id="BSYI01000027">
    <property type="protein sequence ID" value="GMG83958.1"/>
    <property type="molecule type" value="Genomic_DNA"/>
</dbReference>
<keyword evidence="2" id="KW-0813">Transport</keyword>
<keyword evidence="4 9" id="KW-0812">Transmembrane</keyword>
<evidence type="ECO:0000256" key="6">
    <source>
        <dbReference type="ARBA" id="ARBA00022989"/>
    </source>
</evidence>
<gene>
    <name evidence="10" type="ORF">LNKW23_31720</name>
</gene>